<protein>
    <submittedName>
        <fullName evidence="1">Ankyrin repeat-containing domain-containing protein</fullName>
    </submittedName>
</protein>
<name>A0A1S9DRX6_ASPOZ</name>
<dbReference type="Gene3D" id="1.25.40.20">
    <property type="entry name" value="Ankyrin repeat-containing domain"/>
    <property type="match status" value="1"/>
</dbReference>
<dbReference type="InterPro" id="IPR036770">
    <property type="entry name" value="Ankyrin_rpt-contain_sf"/>
</dbReference>
<evidence type="ECO:0000313" key="1">
    <source>
        <dbReference type="EMBL" id="OOO11626.1"/>
    </source>
</evidence>
<gene>
    <name evidence="1" type="ORF">OAory_01080960</name>
</gene>
<dbReference type="SUPFAM" id="SSF48403">
    <property type="entry name" value="Ankyrin repeat"/>
    <property type="match status" value="1"/>
</dbReference>
<evidence type="ECO:0000313" key="2">
    <source>
        <dbReference type="Proteomes" id="UP000190312"/>
    </source>
</evidence>
<dbReference type="OrthoDB" id="20872at2759"/>
<sequence length="219" mass="24613">MNGTTAEPTYSHPPRPTRTSFNITRELHVACLLDDAERVTELLAMGADCDAVSYAGYSALDVADLLNRVSIVKCLLAHVNIQETGMLELMYAIRQGRSTVLQDEALFRGVFLMACYIGTTFVVNALVKYGPGLFISPFEDMFVHVAMFLNNTEVADTIRDIADLERRKMFRDVEAYMLPNAYLEATEDTDKFFSDFLHDSNSPDFNASPEHDEQLFIDS</sequence>
<accession>A0A1S9DRX6</accession>
<organism evidence="1 2">
    <name type="scientific">Aspergillus oryzae</name>
    <name type="common">Yellow koji mold</name>
    <dbReference type="NCBI Taxonomy" id="5062"/>
    <lineage>
        <taxon>Eukaryota</taxon>
        <taxon>Fungi</taxon>
        <taxon>Dikarya</taxon>
        <taxon>Ascomycota</taxon>
        <taxon>Pezizomycotina</taxon>
        <taxon>Eurotiomycetes</taxon>
        <taxon>Eurotiomycetidae</taxon>
        <taxon>Eurotiales</taxon>
        <taxon>Aspergillaceae</taxon>
        <taxon>Aspergillus</taxon>
        <taxon>Aspergillus subgen. Circumdati</taxon>
    </lineage>
</organism>
<dbReference type="EMBL" id="MKZY01000003">
    <property type="protein sequence ID" value="OOO11626.1"/>
    <property type="molecule type" value="Genomic_DNA"/>
</dbReference>
<comment type="caution">
    <text evidence="1">The sequence shown here is derived from an EMBL/GenBank/DDBJ whole genome shotgun (WGS) entry which is preliminary data.</text>
</comment>
<reference evidence="1 2" key="1">
    <citation type="submission" date="2016-10" db="EMBL/GenBank/DDBJ databases">
        <title>Genome sequencing of Aspergillus oryzae BCC7051.</title>
        <authorList>
            <person name="Thammarongtham C."/>
            <person name="Vorapreeda T."/>
            <person name="Nookaew I."/>
            <person name="Srisuk T."/>
            <person name="Land M."/>
            <person name="Jeennor S."/>
            <person name="Laoteng K."/>
        </authorList>
    </citation>
    <scope>NUCLEOTIDE SEQUENCE [LARGE SCALE GENOMIC DNA]</scope>
    <source>
        <strain evidence="1 2">BCC7051</strain>
    </source>
</reference>
<proteinExistence type="predicted"/>
<dbReference type="Proteomes" id="UP000190312">
    <property type="component" value="Unassembled WGS sequence"/>
</dbReference>
<dbReference type="VEuPathDB" id="FungiDB:AO090012000972"/>
<dbReference type="AlphaFoldDB" id="A0A1S9DRX6"/>